<feature type="non-terminal residue" evidence="2">
    <location>
        <position position="554"/>
    </location>
</feature>
<proteinExistence type="predicted"/>
<gene>
    <name evidence="2" type="ORF">LCGC14_2270210</name>
</gene>
<sequence length="554" mass="61904">MVITIQQARQQLSLQQQSLAQARTQIERTSLPPLTPAELRARGRTGILQREAQGRLLQSAKQRELTKLKPAEQELQRAEKEVVRIERELREQERQKAAFNKALDVFISKDPRAIFGLSKLEKQFFQKISAGKESAIKISIEETISKLEEKGIKEIKPIFEPGKFLPVGFEGIKFETVVEVEPLIVTAATDELARIIKEQTPDIKFVPQVIENIIGEISGIEIFSRGKFSGTLAGLKDIEGRKIFSPVQAGRIADLSFEVVENLLLGAATGKVFTFTRGAFAAALPKTVKESPRFLKLVKTIDISVLAGLGTVEGIRIAKVARTEGLDEAILETIGLVSFGVGFSKTGLKADPKAEADFRKFAERFKELGKEKRAEIRIRKKRKKGEIQVLEQLTQEEVEETRAIIGEIERRLLKEKTLKGQLKILAELKKRIKTPGAKKNFEEFILTLIEKDILKVPKREIVPGVIVKEIPGVPVITEVGKPLIKVKEVGIPFGLGSLLNRQRVTKAKTINAVMIKISTIQKDIGIQRNKILTLIAQKVSSVILQKERLKLRVL</sequence>
<protein>
    <submittedName>
        <fullName evidence="2">Uncharacterized protein</fullName>
    </submittedName>
</protein>
<dbReference type="EMBL" id="LAZR01031365">
    <property type="protein sequence ID" value="KKL53959.1"/>
    <property type="molecule type" value="Genomic_DNA"/>
</dbReference>
<feature type="coiled-coil region" evidence="1">
    <location>
        <begin position="61"/>
        <end position="102"/>
    </location>
</feature>
<evidence type="ECO:0000313" key="2">
    <source>
        <dbReference type="EMBL" id="KKL53959.1"/>
    </source>
</evidence>
<dbReference type="AlphaFoldDB" id="A0A0F9CXI7"/>
<evidence type="ECO:0000256" key="1">
    <source>
        <dbReference type="SAM" id="Coils"/>
    </source>
</evidence>
<keyword evidence="1" id="KW-0175">Coiled coil</keyword>
<name>A0A0F9CXI7_9ZZZZ</name>
<accession>A0A0F9CXI7</accession>
<reference evidence="2" key="1">
    <citation type="journal article" date="2015" name="Nature">
        <title>Complex archaea that bridge the gap between prokaryotes and eukaryotes.</title>
        <authorList>
            <person name="Spang A."/>
            <person name="Saw J.H."/>
            <person name="Jorgensen S.L."/>
            <person name="Zaremba-Niedzwiedzka K."/>
            <person name="Martijn J."/>
            <person name="Lind A.E."/>
            <person name="van Eijk R."/>
            <person name="Schleper C."/>
            <person name="Guy L."/>
            <person name="Ettema T.J."/>
        </authorList>
    </citation>
    <scope>NUCLEOTIDE SEQUENCE</scope>
</reference>
<comment type="caution">
    <text evidence="2">The sequence shown here is derived from an EMBL/GenBank/DDBJ whole genome shotgun (WGS) entry which is preliminary data.</text>
</comment>
<organism evidence="2">
    <name type="scientific">marine sediment metagenome</name>
    <dbReference type="NCBI Taxonomy" id="412755"/>
    <lineage>
        <taxon>unclassified sequences</taxon>
        <taxon>metagenomes</taxon>
        <taxon>ecological metagenomes</taxon>
    </lineage>
</organism>